<protein>
    <submittedName>
        <fullName evidence="2">Uncharacterized protein</fullName>
    </submittedName>
</protein>
<evidence type="ECO:0000313" key="2">
    <source>
        <dbReference type="EMBL" id="PLW21331.1"/>
    </source>
</evidence>
<comment type="caution">
    <text evidence="2">The sequence shown here is derived from an EMBL/GenBank/DDBJ whole genome shotgun (WGS) entry which is preliminary data.</text>
</comment>
<dbReference type="AlphaFoldDB" id="A0A2N5T756"/>
<dbReference type="EMBL" id="PGCI01000686">
    <property type="protein sequence ID" value="PLW21331.1"/>
    <property type="molecule type" value="Genomic_DNA"/>
</dbReference>
<dbReference type="EMBL" id="PGCI01000179">
    <property type="protein sequence ID" value="PLW35370.1"/>
    <property type="molecule type" value="Genomic_DNA"/>
</dbReference>
<feature type="region of interest" description="Disordered" evidence="1">
    <location>
        <begin position="81"/>
        <end position="130"/>
    </location>
</feature>
<dbReference type="Proteomes" id="UP000235392">
    <property type="component" value="Unassembled WGS sequence"/>
</dbReference>
<evidence type="ECO:0000256" key="1">
    <source>
        <dbReference type="SAM" id="MobiDB-lite"/>
    </source>
</evidence>
<accession>A0A2N5T756</accession>
<name>A0A2N5T756_9BASI</name>
<reference evidence="2 4" key="1">
    <citation type="submission" date="2017-11" db="EMBL/GenBank/DDBJ databases">
        <title>De novo assembly and phasing of dikaryotic genomes from two isolates of Puccinia coronata f. sp. avenae, the causal agent of oat crown rust.</title>
        <authorList>
            <person name="Miller M.E."/>
            <person name="Zhang Y."/>
            <person name="Omidvar V."/>
            <person name="Sperschneider J."/>
            <person name="Schwessinger B."/>
            <person name="Raley C."/>
            <person name="Palmer J.M."/>
            <person name="Garnica D."/>
            <person name="Upadhyaya N."/>
            <person name="Rathjen J."/>
            <person name="Taylor J.M."/>
            <person name="Park R.F."/>
            <person name="Dodds P.N."/>
            <person name="Hirsch C.D."/>
            <person name="Kianian S.F."/>
            <person name="Figueroa M."/>
        </authorList>
    </citation>
    <scope>NUCLEOTIDE SEQUENCE [LARGE SCALE GENOMIC DNA]</scope>
    <source>
        <strain evidence="2">12SD80</strain>
    </source>
</reference>
<sequence>MTIVRKLWPVLRATPGPILHHSNAGSNDPGKSETSSVSNQNPLGQSLRPNNRMMNPLLGEPPDSVFPHAMALAQYEAISPRTPSMPFPEGLHASHQQRESSASSSHSVALTSTPSTAPATPGVPQGGLSPLTKEQQHVLLNPRPLPMLRMPSLNPYQSAYIHFRRSPFTPSDTCVTVSKPQRSYFL</sequence>
<evidence type="ECO:0000313" key="4">
    <source>
        <dbReference type="Proteomes" id="UP000235392"/>
    </source>
</evidence>
<feature type="region of interest" description="Disordered" evidence="1">
    <location>
        <begin position="15"/>
        <end position="62"/>
    </location>
</feature>
<proteinExistence type="predicted"/>
<evidence type="ECO:0000313" key="3">
    <source>
        <dbReference type="EMBL" id="PLW35370.1"/>
    </source>
</evidence>
<feature type="compositionally biased region" description="Polar residues" evidence="1">
    <location>
        <begin position="32"/>
        <end position="53"/>
    </location>
</feature>
<feature type="compositionally biased region" description="Low complexity" evidence="1">
    <location>
        <begin position="99"/>
        <end position="120"/>
    </location>
</feature>
<organism evidence="2 4">
    <name type="scientific">Puccinia coronata f. sp. avenae</name>
    <dbReference type="NCBI Taxonomy" id="200324"/>
    <lineage>
        <taxon>Eukaryota</taxon>
        <taxon>Fungi</taxon>
        <taxon>Dikarya</taxon>
        <taxon>Basidiomycota</taxon>
        <taxon>Pucciniomycotina</taxon>
        <taxon>Pucciniomycetes</taxon>
        <taxon>Pucciniales</taxon>
        <taxon>Pucciniaceae</taxon>
        <taxon>Puccinia</taxon>
    </lineage>
</organism>
<gene>
    <name evidence="3" type="ORF">PCASD_15507</name>
    <name evidence="2" type="ORF">PCASD_17192</name>
</gene>